<keyword evidence="2" id="KW-1185">Reference proteome</keyword>
<sequence length="241" mass="26291">MATIVNTFFFLILLSLSLQTQLHARNTKFFTNLIHYNLFNTLTISSSPTPASAPTPMVVVTVVAEPVMAPTPQEYGYGLYGRGSSELSSEEDQMTSSSSSSTLEGGSKNGTPVETKEDGGPATDQYFTPTEKEAPFEKLNNGYSSSMNQNNGYMVRSENQIKGYNQNKYSNNGDVYSNSMNQNNGYNHNMYSNNGDGYSSSMNQNNGYNQNTYSNNGDGYSSSTPSLPPPSPNTTLHCPSR</sequence>
<evidence type="ECO:0000313" key="2">
    <source>
        <dbReference type="Proteomes" id="UP001055879"/>
    </source>
</evidence>
<dbReference type="EMBL" id="CM042047">
    <property type="protein sequence ID" value="KAI3771095.1"/>
    <property type="molecule type" value="Genomic_DNA"/>
</dbReference>
<protein>
    <submittedName>
        <fullName evidence="1">Uncharacterized protein</fullName>
    </submittedName>
</protein>
<reference evidence="2" key="1">
    <citation type="journal article" date="2022" name="Mol. Ecol. Resour.">
        <title>The genomes of chicory, endive, great burdock and yacon provide insights into Asteraceae palaeo-polyploidization history and plant inulin production.</title>
        <authorList>
            <person name="Fan W."/>
            <person name="Wang S."/>
            <person name="Wang H."/>
            <person name="Wang A."/>
            <person name="Jiang F."/>
            <person name="Liu H."/>
            <person name="Zhao H."/>
            <person name="Xu D."/>
            <person name="Zhang Y."/>
        </authorList>
    </citation>
    <scope>NUCLEOTIDE SEQUENCE [LARGE SCALE GENOMIC DNA]</scope>
    <source>
        <strain evidence="2">cv. Niubang</strain>
    </source>
</reference>
<name>A0ACB9FJQ6_ARCLA</name>
<accession>A0ACB9FJQ6</accession>
<gene>
    <name evidence="1" type="ORF">L6452_02251</name>
</gene>
<reference evidence="1 2" key="2">
    <citation type="journal article" date="2022" name="Mol. Ecol. Resour.">
        <title>The genomes of chicory, endive, great burdock and yacon provide insights into Asteraceae paleo-polyploidization history and plant inulin production.</title>
        <authorList>
            <person name="Fan W."/>
            <person name="Wang S."/>
            <person name="Wang H."/>
            <person name="Wang A."/>
            <person name="Jiang F."/>
            <person name="Liu H."/>
            <person name="Zhao H."/>
            <person name="Xu D."/>
            <person name="Zhang Y."/>
        </authorList>
    </citation>
    <scope>NUCLEOTIDE SEQUENCE [LARGE SCALE GENOMIC DNA]</scope>
    <source>
        <strain evidence="2">cv. Niubang</strain>
    </source>
</reference>
<evidence type="ECO:0000313" key="1">
    <source>
        <dbReference type="EMBL" id="KAI3771095.1"/>
    </source>
</evidence>
<proteinExistence type="predicted"/>
<comment type="caution">
    <text evidence="1">The sequence shown here is derived from an EMBL/GenBank/DDBJ whole genome shotgun (WGS) entry which is preliminary data.</text>
</comment>
<dbReference type="Proteomes" id="UP001055879">
    <property type="component" value="Linkage Group LG01"/>
</dbReference>
<organism evidence="1 2">
    <name type="scientific">Arctium lappa</name>
    <name type="common">Greater burdock</name>
    <name type="synonym">Lappa major</name>
    <dbReference type="NCBI Taxonomy" id="4217"/>
    <lineage>
        <taxon>Eukaryota</taxon>
        <taxon>Viridiplantae</taxon>
        <taxon>Streptophyta</taxon>
        <taxon>Embryophyta</taxon>
        <taxon>Tracheophyta</taxon>
        <taxon>Spermatophyta</taxon>
        <taxon>Magnoliopsida</taxon>
        <taxon>eudicotyledons</taxon>
        <taxon>Gunneridae</taxon>
        <taxon>Pentapetalae</taxon>
        <taxon>asterids</taxon>
        <taxon>campanulids</taxon>
        <taxon>Asterales</taxon>
        <taxon>Asteraceae</taxon>
        <taxon>Carduoideae</taxon>
        <taxon>Cardueae</taxon>
        <taxon>Arctiinae</taxon>
        <taxon>Arctium</taxon>
    </lineage>
</organism>